<gene>
    <name evidence="1" type="ORF">MNB_SUP05-SYMBIONT-7-98</name>
</gene>
<sequence length="51" mass="6142">MPKEFAILLAISKFLECRMKVCIFIKVFLVKRQSYTTIITDFDRYFIPIHI</sequence>
<reference evidence="1" key="1">
    <citation type="submission" date="2016-10" db="EMBL/GenBank/DDBJ databases">
        <authorList>
            <person name="de Groot N.N."/>
        </authorList>
    </citation>
    <scope>NUCLEOTIDE SEQUENCE</scope>
</reference>
<organism evidence="1">
    <name type="scientific">hydrothermal vent metagenome</name>
    <dbReference type="NCBI Taxonomy" id="652676"/>
    <lineage>
        <taxon>unclassified sequences</taxon>
        <taxon>metagenomes</taxon>
        <taxon>ecological metagenomes</taxon>
    </lineage>
</organism>
<accession>A0A1W1E3D7</accession>
<name>A0A1W1E3D7_9ZZZZ</name>
<protein>
    <submittedName>
        <fullName evidence="1">Uncharacterized protein</fullName>
    </submittedName>
</protein>
<dbReference type="EMBL" id="FPIA01000053">
    <property type="protein sequence ID" value="SFV88474.1"/>
    <property type="molecule type" value="Genomic_DNA"/>
</dbReference>
<dbReference type="AlphaFoldDB" id="A0A1W1E3D7"/>
<evidence type="ECO:0000313" key="1">
    <source>
        <dbReference type="EMBL" id="SFV88474.1"/>
    </source>
</evidence>
<proteinExistence type="predicted"/>